<keyword evidence="3" id="KW-1185">Reference proteome</keyword>
<evidence type="ECO:0008006" key="4">
    <source>
        <dbReference type="Google" id="ProtNLM"/>
    </source>
</evidence>
<accession>A0ABP8DMF1</accession>
<evidence type="ECO:0000313" key="2">
    <source>
        <dbReference type="EMBL" id="GAA4259362.1"/>
    </source>
</evidence>
<keyword evidence="1" id="KW-1133">Transmembrane helix</keyword>
<feature type="transmembrane region" description="Helical" evidence="1">
    <location>
        <begin position="12"/>
        <end position="34"/>
    </location>
</feature>
<proteinExistence type="predicted"/>
<reference evidence="3" key="1">
    <citation type="journal article" date="2019" name="Int. J. Syst. Evol. Microbiol.">
        <title>The Global Catalogue of Microorganisms (GCM) 10K type strain sequencing project: providing services to taxonomists for standard genome sequencing and annotation.</title>
        <authorList>
            <consortium name="The Broad Institute Genomics Platform"/>
            <consortium name="The Broad Institute Genome Sequencing Center for Infectious Disease"/>
            <person name="Wu L."/>
            <person name="Ma J."/>
        </authorList>
    </citation>
    <scope>NUCLEOTIDE SEQUENCE [LARGE SCALE GENOMIC DNA]</scope>
    <source>
        <strain evidence="3">JCM 17441</strain>
    </source>
</reference>
<evidence type="ECO:0000256" key="1">
    <source>
        <dbReference type="SAM" id="Phobius"/>
    </source>
</evidence>
<dbReference type="RefSeq" id="WP_345136270.1">
    <property type="nucleotide sequence ID" value="NZ_BAABAT010000035.1"/>
</dbReference>
<sequence length="145" mass="15914">MVQRDVSGPRFWSGAVFMLGLVSLLSGLDAKLWYDEEHLAAHGVTATAVVDDHHSTRYGVTVYVHFTPPGGDRVDAIVHDPPDTARLEAGSPLPVRYDPEDPAGRIEPVGADDRFTRWGLLGICVLLWVMSGRAVVGRLRGSRRR</sequence>
<keyword evidence="1" id="KW-0472">Membrane</keyword>
<keyword evidence="1" id="KW-0812">Transmembrane</keyword>
<protein>
    <recommendedName>
        <fullName evidence="4">DUF3592 domain-containing protein</fullName>
    </recommendedName>
</protein>
<evidence type="ECO:0000313" key="3">
    <source>
        <dbReference type="Proteomes" id="UP001500620"/>
    </source>
</evidence>
<name>A0ABP8DMF1_9ACTN</name>
<dbReference type="Proteomes" id="UP001500620">
    <property type="component" value="Unassembled WGS sequence"/>
</dbReference>
<organism evidence="2 3">
    <name type="scientific">Dactylosporangium darangshiense</name>
    <dbReference type="NCBI Taxonomy" id="579108"/>
    <lineage>
        <taxon>Bacteria</taxon>
        <taxon>Bacillati</taxon>
        <taxon>Actinomycetota</taxon>
        <taxon>Actinomycetes</taxon>
        <taxon>Micromonosporales</taxon>
        <taxon>Micromonosporaceae</taxon>
        <taxon>Dactylosporangium</taxon>
    </lineage>
</organism>
<feature type="transmembrane region" description="Helical" evidence="1">
    <location>
        <begin position="118"/>
        <end position="136"/>
    </location>
</feature>
<dbReference type="EMBL" id="BAABAT010000035">
    <property type="protein sequence ID" value="GAA4259362.1"/>
    <property type="molecule type" value="Genomic_DNA"/>
</dbReference>
<gene>
    <name evidence="2" type="ORF">GCM10022255_083670</name>
</gene>
<comment type="caution">
    <text evidence="2">The sequence shown here is derived from an EMBL/GenBank/DDBJ whole genome shotgun (WGS) entry which is preliminary data.</text>
</comment>